<dbReference type="Gene3D" id="3.30.710.10">
    <property type="entry name" value="Potassium Channel Kv1.1, Chain A"/>
    <property type="match status" value="1"/>
</dbReference>
<evidence type="ECO:0000256" key="1">
    <source>
        <dbReference type="SAM" id="MobiDB-lite"/>
    </source>
</evidence>
<dbReference type="Proteomes" id="UP000700334">
    <property type="component" value="Unassembled WGS sequence"/>
</dbReference>
<feature type="domain" description="BTB" evidence="2">
    <location>
        <begin position="141"/>
        <end position="170"/>
    </location>
</feature>
<gene>
    <name evidence="3" type="ORF">J0S82_015918</name>
</gene>
<protein>
    <submittedName>
        <fullName evidence="3">Gigaxonin</fullName>
    </submittedName>
</protein>
<name>A0A8J5ZJU8_GALPY</name>
<organism evidence="3 4">
    <name type="scientific">Galemys pyrenaicus</name>
    <name type="common">Iberian desman</name>
    <name type="synonym">Pyrenean desman</name>
    <dbReference type="NCBI Taxonomy" id="202257"/>
    <lineage>
        <taxon>Eukaryota</taxon>
        <taxon>Metazoa</taxon>
        <taxon>Chordata</taxon>
        <taxon>Craniata</taxon>
        <taxon>Vertebrata</taxon>
        <taxon>Euteleostomi</taxon>
        <taxon>Mammalia</taxon>
        <taxon>Eutheria</taxon>
        <taxon>Laurasiatheria</taxon>
        <taxon>Eulipotyphla</taxon>
        <taxon>Talpidae</taxon>
        <taxon>Galemys</taxon>
    </lineage>
</organism>
<evidence type="ECO:0000259" key="2">
    <source>
        <dbReference type="PROSITE" id="PS50097"/>
    </source>
</evidence>
<dbReference type="PROSITE" id="PS50097">
    <property type="entry name" value="BTB"/>
    <property type="match status" value="1"/>
</dbReference>
<evidence type="ECO:0000313" key="3">
    <source>
        <dbReference type="EMBL" id="KAG8506249.1"/>
    </source>
</evidence>
<evidence type="ECO:0000313" key="4">
    <source>
        <dbReference type="Proteomes" id="UP000700334"/>
    </source>
</evidence>
<dbReference type="InterPro" id="IPR011333">
    <property type="entry name" value="SKP1/BTB/POZ_sf"/>
</dbReference>
<reference evidence="3" key="1">
    <citation type="journal article" date="2021" name="Evol. Appl.">
        <title>The genome of the Pyrenean desman and the effects of bottlenecks and inbreeding on the genomic landscape of an endangered species.</title>
        <authorList>
            <person name="Escoda L."/>
            <person name="Castresana J."/>
        </authorList>
    </citation>
    <scope>NUCLEOTIDE SEQUENCE</scope>
    <source>
        <strain evidence="3">IBE-C5619</strain>
    </source>
</reference>
<dbReference type="SUPFAM" id="SSF54695">
    <property type="entry name" value="POZ domain"/>
    <property type="match status" value="1"/>
</dbReference>
<comment type="caution">
    <text evidence="3">The sequence shown here is derived from an EMBL/GenBank/DDBJ whole genome shotgun (WGS) entry which is preliminary data.</text>
</comment>
<dbReference type="OrthoDB" id="45365at2759"/>
<dbReference type="InterPro" id="IPR000210">
    <property type="entry name" value="BTB/POZ_dom"/>
</dbReference>
<dbReference type="Pfam" id="PF00651">
    <property type="entry name" value="BTB"/>
    <property type="match status" value="1"/>
</dbReference>
<accession>A0A8J5ZJU8</accession>
<feature type="region of interest" description="Disordered" evidence="1">
    <location>
        <begin position="1"/>
        <end position="40"/>
    </location>
</feature>
<keyword evidence="4" id="KW-1185">Reference proteome</keyword>
<dbReference type="InterPro" id="IPR029064">
    <property type="entry name" value="Ribosomal_eL30-like_sf"/>
</dbReference>
<sequence>MTAPGSAEARTGWASDGTRLLIGRHGQQQGSARASRRNDATPRLLKGADHSRCVGAGALPANSCLSRSVERLARRARTRTVQTGRALVAGSTRGPSEPRRTWEDPLTPAADMAEGSAVSDPQHAARLLRALSSFREESRFCDAHLVLDGEEIPVQKNILAAASPYIRNLFHAGDGYEFLHLNKPCGHIVSEAKGLLAAFLGGGRGQGPTIPLPSREDKGALAKLVEAIRTNYNDRYDELGDQVSTTARADCVLSLQIRRHWGGNVLGPKSVARIAKLEKAKAKELATKLG</sequence>
<dbReference type="EMBL" id="JAGFMF010012167">
    <property type="protein sequence ID" value="KAG8506249.1"/>
    <property type="molecule type" value="Genomic_DNA"/>
</dbReference>
<proteinExistence type="predicted"/>
<dbReference type="Gene3D" id="3.30.1330.30">
    <property type="match status" value="1"/>
</dbReference>
<dbReference type="AlphaFoldDB" id="A0A8J5ZJU8"/>